<protein>
    <submittedName>
        <fullName evidence="1">Uncharacterized protein</fullName>
    </submittedName>
</protein>
<dbReference type="AlphaFoldDB" id="A0A090QIT4"/>
<evidence type="ECO:0000313" key="1">
    <source>
        <dbReference type="EMBL" id="GAL02163.1"/>
    </source>
</evidence>
<comment type="caution">
    <text evidence="1">The sequence shown here is derived from an EMBL/GenBank/DDBJ whole genome shotgun (WGS) entry which is preliminary data.</text>
</comment>
<proteinExistence type="predicted"/>
<dbReference type="Proteomes" id="UP000029227">
    <property type="component" value="Unassembled WGS sequence"/>
</dbReference>
<name>A0A090QIT4_9GAMM</name>
<reference evidence="1 2" key="1">
    <citation type="journal article" date="2014" name="Genome Announc.">
        <title>Draft Genome Sequences of Two Vibrionaceae Species, Vibrio ponticus C121 and Photobacterium aphoticum C119, Isolated as Coral Reef Microbiota.</title>
        <authorList>
            <person name="Al-saari N."/>
            <person name="Meirelles P.M."/>
            <person name="Mino S."/>
            <person name="Suda W."/>
            <person name="Oshima K."/>
            <person name="Hattori M."/>
            <person name="Ohkuma M."/>
            <person name="Thompson F.L."/>
            <person name="Gomez-Gil B."/>
            <person name="Sawabe T."/>
            <person name="Sawabe T."/>
        </authorList>
    </citation>
    <scope>NUCLEOTIDE SEQUENCE [LARGE SCALE GENOMIC DNA]</scope>
    <source>
        <strain evidence="1 2">JCM 19237</strain>
    </source>
</reference>
<dbReference type="EMBL" id="BBMN01000001">
    <property type="protein sequence ID" value="GAL02163.1"/>
    <property type="molecule type" value="Genomic_DNA"/>
</dbReference>
<sequence length="41" mass="4234">MAQLKGSLQHLEQASRFKAESLIVVGGGSKNACGTSYAPTP</sequence>
<dbReference type="STRING" id="754436.JCM19237_5056"/>
<organism evidence="1 2">
    <name type="scientific">Photobacterium aphoticum</name>
    <dbReference type="NCBI Taxonomy" id="754436"/>
    <lineage>
        <taxon>Bacteria</taxon>
        <taxon>Pseudomonadati</taxon>
        <taxon>Pseudomonadota</taxon>
        <taxon>Gammaproteobacteria</taxon>
        <taxon>Vibrionales</taxon>
        <taxon>Vibrionaceae</taxon>
        <taxon>Photobacterium</taxon>
    </lineage>
</organism>
<accession>A0A090QIT4</accession>
<gene>
    <name evidence="1" type="ORF">JCM19237_5056</name>
</gene>
<evidence type="ECO:0000313" key="2">
    <source>
        <dbReference type="Proteomes" id="UP000029227"/>
    </source>
</evidence>